<evidence type="ECO:0000313" key="1">
    <source>
        <dbReference type="EMBL" id="MEW9266676.1"/>
    </source>
</evidence>
<dbReference type="PROSITE" id="PS50231">
    <property type="entry name" value="RICIN_B_LECTIN"/>
    <property type="match status" value="2"/>
</dbReference>
<evidence type="ECO:0000313" key="2">
    <source>
        <dbReference type="Proteomes" id="UP001555826"/>
    </source>
</evidence>
<dbReference type="EMBL" id="JBFNQN010000013">
    <property type="protein sequence ID" value="MEW9266676.1"/>
    <property type="molecule type" value="Genomic_DNA"/>
</dbReference>
<sequence length="510" mass="54267">MTMRIIVRAARRRFATSQAHSEEGAALLLVMTSILVTTALSILILGLVMSQMLPTQFQAKRVQTIATAQAGIDAATSQIRTAIGSTNNGTSFGGKNLLPCHLAGSSNGQTYDVTITYYDSDPTELPVAEQAVHSISCTPGSGTQFVPSHALLLSKAVGASIRGTTLGNRSLQSIYSFELDNGNIPGGLMWTAPAKSYCLKADSATAGAQVKYISAADCVFNDPLQMFVYNTDYTLVLASTLKTTPLCIQGSTTGNVTVALQVCNGGTPSQLWSYEGGAHFRGQNSGNTNYGSYCLSAGSNMSNLVGKPLMNTTQCPGDSEWGSFAPDPSVGAGAASYNTKQIVNYYEFGRCMDVTNETISYNLMIVYPCKQDPSGGTKLKWNHKWYYQEKLTSPQTITVLVNNDTSQTYCLTAASASTPDTSAYVTFKACSGAANQQFVRAYKTPDYSDSYTFTDFSGRCLAIGPKWNNGNYSTIVSATCNGGSAQKWNAPQLISDPGVSGTREIVGSTP</sequence>
<proteinExistence type="predicted"/>
<keyword evidence="2" id="KW-1185">Reference proteome</keyword>
<protein>
    <recommendedName>
        <fullName evidence="3">Ricin-type beta-trefoil lectin protein</fullName>
    </recommendedName>
</protein>
<evidence type="ECO:0008006" key="3">
    <source>
        <dbReference type="Google" id="ProtNLM"/>
    </source>
</evidence>
<dbReference type="Proteomes" id="UP001555826">
    <property type="component" value="Unassembled WGS sequence"/>
</dbReference>
<dbReference type="InterPro" id="IPR035992">
    <property type="entry name" value="Ricin_B-like_lectins"/>
</dbReference>
<dbReference type="SUPFAM" id="SSF50370">
    <property type="entry name" value="Ricin B-like lectins"/>
    <property type="match status" value="2"/>
</dbReference>
<organism evidence="1 2">
    <name type="scientific">Kineococcus endophyticus</name>
    <dbReference type="NCBI Taxonomy" id="1181883"/>
    <lineage>
        <taxon>Bacteria</taxon>
        <taxon>Bacillati</taxon>
        <taxon>Actinomycetota</taxon>
        <taxon>Actinomycetes</taxon>
        <taxon>Kineosporiales</taxon>
        <taxon>Kineosporiaceae</taxon>
        <taxon>Kineococcus</taxon>
    </lineage>
</organism>
<dbReference type="CDD" id="cd00161">
    <property type="entry name" value="beta-trefoil_Ricin-like"/>
    <property type="match status" value="1"/>
</dbReference>
<accession>A0ABV3PAK4</accession>
<dbReference type="Gene3D" id="2.80.10.50">
    <property type="match status" value="2"/>
</dbReference>
<dbReference type="RefSeq" id="WP_367639818.1">
    <property type="nucleotide sequence ID" value="NZ_JBFNQN010000013.1"/>
</dbReference>
<comment type="caution">
    <text evidence="1">The sequence shown here is derived from an EMBL/GenBank/DDBJ whole genome shotgun (WGS) entry which is preliminary data.</text>
</comment>
<reference evidence="1 2" key="1">
    <citation type="submission" date="2024-07" db="EMBL/GenBank/DDBJ databases">
        <authorList>
            <person name="Thanompreechachai J."/>
            <person name="Duangmal K."/>
        </authorList>
    </citation>
    <scope>NUCLEOTIDE SEQUENCE [LARGE SCALE GENOMIC DNA]</scope>
    <source>
        <strain evidence="1 2">KCTC 19886</strain>
    </source>
</reference>
<gene>
    <name evidence="1" type="ORF">AB1207_18150</name>
</gene>
<name>A0ABV3PAK4_9ACTN</name>